<keyword evidence="2" id="KW-0378">Hydrolase</keyword>
<sequence>MTKSISSNSSPLPPPHTIIIDWDETLTTKDTIQYLAQLPYTINSHNRQHSPPRLPFSHYTDIYMTNYTNYKSHHFGKDYTILDDYIQFQMGMEPIEMSSINALESDGVFQGLTKSQIRNQADLVQLRPGAVAFLERCLLLRKSVVILSVNWTSLMIDEVLRRNGIAVSDGENIKNNDTMEEDGKRDGDGDEDEDGENGVKIVTNEFEFASDGKTTGFWLSYPKIHTSLDKLNYINQVKIQANSSNNANGERHGDANGDGIMYIGDSLTDLLPILNVSFPCAIKDSKLDSVLTQLSINHVSGTWFDFIKLID</sequence>
<name>A0A8X7TAM3_CANPA</name>
<dbReference type="Gene3D" id="3.40.50.1000">
    <property type="entry name" value="HAD superfamily/HAD-like"/>
    <property type="match status" value="1"/>
</dbReference>
<dbReference type="InterPro" id="IPR036412">
    <property type="entry name" value="HAD-like_sf"/>
</dbReference>
<reference evidence="2" key="1">
    <citation type="submission" date="2020-03" db="EMBL/GenBank/DDBJ databases">
        <title>FDA dAtabase for Regulatory Grade micrObial Sequences (FDA-ARGOS): Supporting development and validation of Infectious Disease Dx tests.</title>
        <authorList>
            <person name="Campos J."/>
            <person name="Goldberg B."/>
            <person name="Tallon L."/>
            <person name="Sadzewicz L."/>
            <person name="Vavikolanu K."/>
            <person name="Mehta A."/>
            <person name="Aluvathingal J."/>
            <person name="Nadendla S."/>
            <person name="Nandy P."/>
            <person name="Geyer C."/>
            <person name="Yan Y."/>
            <person name="Sichtig H."/>
        </authorList>
    </citation>
    <scope>NUCLEOTIDE SEQUENCE [LARGE SCALE GENOMIC DNA]</scope>
    <source>
        <strain evidence="2">FDAARGOS_652</strain>
    </source>
</reference>
<proteinExistence type="predicted"/>
<evidence type="ECO:0000313" key="2">
    <source>
        <dbReference type="EMBL" id="KAF6052331.1"/>
    </source>
</evidence>
<dbReference type="InterPro" id="IPR023214">
    <property type="entry name" value="HAD_sf"/>
</dbReference>
<dbReference type="PANTHER" id="PTHR28181:SF1">
    <property type="entry name" value="COLD TOLERANCE PROTEIN 1"/>
    <property type="match status" value="1"/>
</dbReference>
<evidence type="ECO:0000313" key="3">
    <source>
        <dbReference type="Proteomes" id="UP000590412"/>
    </source>
</evidence>
<gene>
    <name evidence="2" type="ORF">FOB60_002587</name>
</gene>
<organism evidence="2 3">
    <name type="scientific">Candida parapsilosis</name>
    <name type="common">Yeast</name>
    <dbReference type="NCBI Taxonomy" id="5480"/>
    <lineage>
        <taxon>Eukaryota</taxon>
        <taxon>Fungi</taxon>
        <taxon>Dikarya</taxon>
        <taxon>Ascomycota</taxon>
        <taxon>Saccharomycotina</taxon>
        <taxon>Pichiomycetes</taxon>
        <taxon>Debaryomycetaceae</taxon>
        <taxon>Candida/Lodderomyces clade</taxon>
        <taxon>Candida</taxon>
    </lineage>
</organism>
<comment type="caution">
    <text evidence="2">The sequence shown here is derived from an EMBL/GenBank/DDBJ whole genome shotgun (WGS) entry which is preliminary data.</text>
</comment>
<dbReference type="AlphaFoldDB" id="A0A8X7TAM3"/>
<accession>A0A8X7TAM3</accession>
<feature type="region of interest" description="Disordered" evidence="1">
    <location>
        <begin position="170"/>
        <end position="197"/>
    </location>
</feature>
<dbReference type="EMBL" id="JABWAB010000004">
    <property type="protein sequence ID" value="KAF6052331.1"/>
    <property type="molecule type" value="Genomic_DNA"/>
</dbReference>
<dbReference type="PANTHER" id="PTHR28181">
    <property type="entry name" value="UPF0655 PROTEIN YCR015C"/>
    <property type="match status" value="1"/>
</dbReference>
<dbReference type="GO" id="GO:0016787">
    <property type="term" value="F:hydrolase activity"/>
    <property type="evidence" value="ECO:0007669"/>
    <property type="project" value="UniProtKB-KW"/>
</dbReference>
<dbReference type="SUPFAM" id="SSF56784">
    <property type="entry name" value="HAD-like"/>
    <property type="match status" value="1"/>
</dbReference>
<protein>
    <submittedName>
        <fullName evidence="2">Haloacid dehalogenase-like hydrolase family protein</fullName>
    </submittedName>
</protein>
<dbReference type="InterPro" id="IPR050849">
    <property type="entry name" value="HAD-like_hydrolase_phosphatase"/>
</dbReference>
<evidence type="ECO:0000256" key="1">
    <source>
        <dbReference type="SAM" id="MobiDB-lite"/>
    </source>
</evidence>
<dbReference type="Proteomes" id="UP000590412">
    <property type="component" value="Unassembled WGS sequence"/>
</dbReference>
<dbReference type="OrthoDB" id="10255128at2759"/>